<comment type="caution">
    <text evidence="1">The sequence shown here is derived from an EMBL/GenBank/DDBJ whole genome shotgun (WGS) entry which is preliminary data.</text>
</comment>
<keyword evidence="2" id="KW-1185">Reference proteome</keyword>
<dbReference type="EMBL" id="NMUH01000013">
    <property type="protein sequence ID" value="MQL68392.1"/>
    <property type="molecule type" value="Genomic_DNA"/>
</dbReference>
<reference evidence="1" key="1">
    <citation type="submission" date="2017-07" db="EMBL/GenBank/DDBJ databases">
        <title>Taro Niue Genome Assembly and Annotation.</title>
        <authorList>
            <person name="Atibalentja N."/>
            <person name="Keating K."/>
            <person name="Fields C.J."/>
        </authorList>
    </citation>
    <scope>NUCLEOTIDE SEQUENCE</scope>
    <source>
        <strain evidence="1">Niue_2</strain>
        <tissue evidence="1">Leaf</tissue>
    </source>
</reference>
<dbReference type="AlphaFoldDB" id="A0A843T7U7"/>
<sequence>MPKLFWCSSGADQLVILTASLYVVSVPFRGARCRTVVRPDYGLWLCLSTRLTPMGGETWTHGRAVRRRWAHLTTD</sequence>
<accession>A0A843T7U7</accession>
<evidence type="ECO:0000313" key="1">
    <source>
        <dbReference type="EMBL" id="MQL68392.1"/>
    </source>
</evidence>
<gene>
    <name evidence="1" type="ORF">Taro_000664</name>
</gene>
<name>A0A843T7U7_COLES</name>
<dbReference type="Proteomes" id="UP000652761">
    <property type="component" value="Unassembled WGS sequence"/>
</dbReference>
<protein>
    <submittedName>
        <fullName evidence="1">Uncharacterized protein</fullName>
    </submittedName>
</protein>
<proteinExistence type="predicted"/>
<organism evidence="1 2">
    <name type="scientific">Colocasia esculenta</name>
    <name type="common">Wild taro</name>
    <name type="synonym">Arum esculentum</name>
    <dbReference type="NCBI Taxonomy" id="4460"/>
    <lineage>
        <taxon>Eukaryota</taxon>
        <taxon>Viridiplantae</taxon>
        <taxon>Streptophyta</taxon>
        <taxon>Embryophyta</taxon>
        <taxon>Tracheophyta</taxon>
        <taxon>Spermatophyta</taxon>
        <taxon>Magnoliopsida</taxon>
        <taxon>Liliopsida</taxon>
        <taxon>Araceae</taxon>
        <taxon>Aroideae</taxon>
        <taxon>Colocasieae</taxon>
        <taxon>Colocasia</taxon>
    </lineage>
</organism>
<evidence type="ECO:0000313" key="2">
    <source>
        <dbReference type="Proteomes" id="UP000652761"/>
    </source>
</evidence>